<dbReference type="AlphaFoldDB" id="A0A2Z5AHJ7"/>
<dbReference type="Proteomes" id="UP000250579">
    <property type="component" value="Chromosome"/>
</dbReference>
<dbReference type="InterPro" id="IPR011006">
    <property type="entry name" value="CheY-like_superfamily"/>
</dbReference>
<evidence type="ECO:0000256" key="2">
    <source>
        <dbReference type="PROSITE-ProRule" id="PRU00169"/>
    </source>
</evidence>
<sequence>MSQEIQEPVGLRVLLVEDDATLRMLTTEVIEELDHQVTAVASAEAALELLPQREHDVLFTDIGLGGMSGIELTRRALAMDPTLRVVVASGYAFEREPGMEARVGVLIKPYDLNKIRQALADVQR</sequence>
<gene>
    <name evidence="4" type="ORF">CE139_24090</name>
</gene>
<reference evidence="4 5" key="1">
    <citation type="submission" date="2017-06" db="EMBL/GenBank/DDBJ databases">
        <title>Evolution towards high GC content and high-temperature stress adaptation in endophytic Pseudomonas oryzihabitans impacted its plant-growth promoting traits.</title>
        <authorList>
            <person name="Nascimento F.X."/>
        </authorList>
    </citation>
    <scope>NUCLEOTIDE SEQUENCE [LARGE SCALE GENOMIC DNA]</scope>
    <source>
        <strain evidence="4 5">MS8</strain>
    </source>
</reference>
<dbReference type="EMBL" id="CP022198">
    <property type="protein sequence ID" value="AXA68751.1"/>
    <property type="molecule type" value="Genomic_DNA"/>
</dbReference>
<keyword evidence="1 2" id="KW-0597">Phosphoprotein</keyword>
<protein>
    <submittedName>
        <fullName evidence="4">Response regulator</fullName>
    </submittedName>
</protein>
<feature type="modified residue" description="4-aspartylphosphate" evidence="2">
    <location>
        <position position="61"/>
    </location>
</feature>
<dbReference type="PROSITE" id="PS50110">
    <property type="entry name" value="RESPONSE_REGULATORY"/>
    <property type="match status" value="1"/>
</dbReference>
<dbReference type="PANTHER" id="PTHR44591:SF21">
    <property type="entry name" value="TWO-COMPONENT RESPONSE REGULATOR"/>
    <property type="match status" value="1"/>
</dbReference>
<dbReference type="SUPFAM" id="SSF52172">
    <property type="entry name" value="CheY-like"/>
    <property type="match status" value="1"/>
</dbReference>
<organism evidence="4 5">
    <name type="scientific">Pseudomonas oryzihabitans</name>
    <dbReference type="NCBI Taxonomy" id="47885"/>
    <lineage>
        <taxon>Bacteria</taxon>
        <taxon>Pseudomonadati</taxon>
        <taxon>Pseudomonadota</taxon>
        <taxon>Gammaproteobacteria</taxon>
        <taxon>Pseudomonadales</taxon>
        <taxon>Pseudomonadaceae</taxon>
        <taxon>Pseudomonas</taxon>
    </lineage>
</organism>
<dbReference type="PANTHER" id="PTHR44591">
    <property type="entry name" value="STRESS RESPONSE REGULATOR PROTEIN 1"/>
    <property type="match status" value="1"/>
</dbReference>
<accession>A0A2Z5AHJ7</accession>
<evidence type="ECO:0000313" key="4">
    <source>
        <dbReference type="EMBL" id="AXA68751.1"/>
    </source>
</evidence>
<evidence type="ECO:0000313" key="5">
    <source>
        <dbReference type="Proteomes" id="UP000250579"/>
    </source>
</evidence>
<proteinExistence type="predicted"/>
<dbReference type="InterPro" id="IPR050595">
    <property type="entry name" value="Bact_response_regulator"/>
</dbReference>
<dbReference type="InterPro" id="IPR001789">
    <property type="entry name" value="Sig_transdc_resp-reg_receiver"/>
</dbReference>
<dbReference type="CDD" id="cd17546">
    <property type="entry name" value="REC_hyHK_CKI1_RcsC-like"/>
    <property type="match status" value="1"/>
</dbReference>
<evidence type="ECO:0000259" key="3">
    <source>
        <dbReference type="PROSITE" id="PS50110"/>
    </source>
</evidence>
<dbReference type="RefSeq" id="WP_208692962.1">
    <property type="nucleotide sequence ID" value="NZ_CP022198.1"/>
</dbReference>
<name>A0A2Z5AHJ7_9PSED</name>
<dbReference type="Pfam" id="PF00072">
    <property type="entry name" value="Response_reg"/>
    <property type="match status" value="1"/>
</dbReference>
<dbReference type="GO" id="GO:0000160">
    <property type="term" value="P:phosphorelay signal transduction system"/>
    <property type="evidence" value="ECO:0007669"/>
    <property type="project" value="InterPro"/>
</dbReference>
<feature type="domain" description="Response regulatory" evidence="3">
    <location>
        <begin position="12"/>
        <end position="123"/>
    </location>
</feature>
<evidence type="ECO:0000256" key="1">
    <source>
        <dbReference type="ARBA" id="ARBA00022553"/>
    </source>
</evidence>
<dbReference type="Gene3D" id="3.40.50.2300">
    <property type="match status" value="1"/>
</dbReference>
<dbReference type="STRING" id="47885.APT59_19525"/>
<dbReference type="SMART" id="SM00448">
    <property type="entry name" value="REC"/>
    <property type="match status" value="1"/>
</dbReference>